<dbReference type="InterPro" id="IPR001969">
    <property type="entry name" value="Aspartic_peptidase_AS"/>
</dbReference>
<dbReference type="EMBL" id="CAJNOK010049470">
    <property type="protein sequence ID" value="CAF1596120.1"/>
    <property type="molecule type" value="Genomic_DNA"/>
</dbReference>
<proteinExistence type="predicted"/>
<dbReference type="Proteomes" id="UP000682733">
    <property type="component" value="Unassembled WGS sequence"/>
</dbReference>
<dbReference type="PROSITE" id="PS00141">
    <property type="entry name" value="ASP_PROTEASE"/>
    <property type="match status" value="1"/>
</dbReference>
<evidence type="ECO:0000259" key="2">
    <source>
        <dbReference type="PROSITE" id="PS50157"/>
    </source>
</evidence>
<evidence type="ECO:0000313" key="5">
    <source>
        <dbReference type="Proteomes" id="UP000677228"/>
    </source>
</evidence>
<dbReference type="Proteomes" id="UP000677228">
    <property type="component" value="Unassembled WGS sequence"/>
</dbReference>
<dbReference type="PANTHER" id="PTHR24559">
    <property type="entry name" value="TRANSPOSON TY3-I GAG-POL POLYPROTEIN"/>
    <property type="match status" value="1"/>
</dbReference>
<dbReference type="PROSITE" id="PS00028">
    <property type="entry name" value="ZINC_FINGER_C2H2_1"/>
    <property type="match status" value="1"/>
</dbReference>
<dbReference type="PROSITE" id="PS50157">
    <property type="entry name" value="ZINC_FINGER_C2H2_2"/>
    <property type="match status" value="1"/>
</dbReference>
<dbReference type="GO" id="GO:0006508">
    <property type="term" value="P:proteolysis"/>
    <property type="evidence" value="ECO:0007669"/>
    <property type="project" value="InterPro"/>
</dbReference>
<comment type="caution">
    <text evidence="3">The sequence shown here is derived from an EMBL/GenBank/DDBJ whole genome shotgun (WGS) entry which is preliminary data.</text>
</comment>
<protein>
    <recommendedName>
        <fullName evidence="2">C2H2-type domain-containing protein</fullName>
    </recommendedName>
</protein>
<sequence>MWAIGPSGLQLSTKPFKRVAGAPDGGVPMKKQQPSSSACPVIIKVRINNTPQTAIVDTGAATTIVHQNVLKHLRHRKIQKISTNLVTNVLLGNDWIQKNKINIDGADRRVYVKGTSISLKFEDPEHIQYPVLLIDQAIIRPGEEKLIDVGVQVEKSDNMIFEPSHRFQGIEHLYAASTLLAVKHFSTKVLVMNADDRPHILSRNTVIGRISYLTPSTICTILPKPTPINTENTSTHSTMNNRCRQCYQNFSSRSQLHIHLQENCHSQEIREGIEQLTSHLNTHQAKQVQKIMWRYGKLFDTQQPSVIKTTVRHAIDTGNNRPVRNYYGRKTDKQNKIVTEEVKELLYNDKIEPSNSPWASPVVLVSKKDGSARFCVDYRKLNEVTKKDSYPLPRIEGHIRSASRSYLLFKIGF</sequence>
<dbReference type="SUPFAM" id="SSF50630">
    <property type="entry name" value="Acid proteases"/>
    <property type="match status" value="1"/>
</dbReference>
<dbReference type="InterPro" id="IPR053134">
    <property type="entry name" value="RNA-dir_DNA_polymerase"/>
</dbReference>
<dbReference type="SUPFAM" id="SSF56672">
    <property type="entry name" value="DNA/RNA polymerases"/>
    <property type="match status" value="1"/>
</dbReference>
<dbReference type="InterPro" id="IPR021109">
    <property type="entry name" value="Peptidase_aspartic_dom_sf"/>
</dbReference>
<dbReference type="Gene3D" id="3.10.10.10">
    <property type="entry name" value="HIV Type 1 Reverse Transcriptase, subunit A, domain 1"/>
    <property type="match status" value="1"/>
</dbReference>
<keyword evidence="1" id="KW-0863">Zinc-finger</keyword>
<dbReference type="GO" id="GO:0004190">
    <property type="term" value="F:aspartic-type endopeptidase activity"/>
    <property type="evidence" value="ECO:0007669"/>
    <property type="project" value="InterPro"/>
</dbReference>
<organism evidence="3 5">
    <name type="scientific">Didymodactylos carnosus</name>
    <dbReference type="NCBI Taxonomy" id="1234261"/>
    <lineage>
        <taxon>Eukaryota</taxon>
        <taxon>Metazoa</taxon>
        <taxon>Spiralia</taxon>
        <taxon>Gnathifera</taxon>
        <taxon>Rotifera</taxon>
        <taxon>Eurotatoria</taxon>
        <taxon>Bdelloidea</taxon>
        <taxon>Philodinida</taxon>
        <taxon>Philodinidae</taxon>
        <taxon>Didymodactylos</taxon>
    </lineage>
</organism>
<dbReference type="PANTHER" id="PTHR24559:SF444">
    <property type="entry name" value="REVERSE TRANSCRIPTASE DOMAIN-CONTAINING PROTEIN"/>
    <property type="match status" value="1"/>
</dbReference>
<name>A0A8S2FZC5_9BILA</name>
<dbReference type="EMBL" id="CAJOBA010073086">
    <property type="protein sequence ID" value="CAF4402564.1"/>
    <property type="molecule type" value="Genomic_DNA"/>
</dbReference>
<evidence type="ECO:0000256" key="1">
    <source>
        <dbReference type="PROSITE-ProRule" id="PRU00042"/>
    </source>
</evidence>
<accession>A0A8S2FZC5</accession>
<reference evidence="3" key="1">
    <citation type="submission" date="2021-02" db="EMBL/GenBank/DDBJ databases">
        <authorList>
            <person name="Nowell W R."/>
        </authorList>
    </citation>
    <scope>NUCLEOTIDE SEQUENCE</scope>
</reference>
<feature type="domain" description="C2H2-type" evidence="2">
    <location>
        <begin position="241"/>
        <end position="270"/>
    </location>
</feature>
<evidence type="ECO:0000313" key="3">
    <source>
        <dbReference type="EMBL" id="CAF1596120.1"/>
    </source>
</evidence>
<evidence type="ECO:0000313" key="4">
    <source>
        <dbReference type="EMBL" id="CAF4402564.1"/>
    </source>
</evidence>
<dbReference type="Gene3D" id="2.40.70.10">
    <property type="entry name" value="Acid Proteases"/>
    <property type="match status" value="1"/>
</dbReference>
<keyword evidence="1" id="KW-0862">Zinc</keyword>
<dbReference type="AlphaFoldDB" id="A0A8S2FZC5"/>
<dbReference type="InterPro" id="IPR013087">
    <property type="entry name" value="Znf_C2H2_type"/>
</dbReference>
<gene>
    <name evidence="3" type="ORF">OVA965_LOCUS41827</name>
    <name evidence="4" type="ORF">TMI583_LOCUS43574</name>
</gene>
<keyword evidence="1" id="KW-0479">Metal-binding</keyword>
<dbReference type="InterPro" id="IPR043502">
    <property type="entry name" value="DNA/RNA_pol_sf"/>
</dbReference>
<dbReference type="GO" id="GO:0008270">
    <property type="term" value="F:zinc ion binding"/>
    <property type="evidence" value="ECO:0007669"/>
    <property type="project" value="UniProtKB-KW"/>
</dbReference>